<dbReference type="EMBL" id="SDPU01000034">
    <property type="protein sequence ID" value="RYU09960.1"/>
    <property type="molecule type" value="Genomic_DNA"/>
</dbReference>
<gene>
    <name evidence="2" type="ORF">ETU37_19185</name>
</gene>
<sequence length="130" mass="13839">MSLRAGPVVVALLLAALAAACGADATCEVAPRDPSCPDLRFSEVLYDEWREVTPPRIRQELGDAVYPACNDAETCGPDLGGFAATDVWLLEGVDPDDAVIGYRQGTEIPVVFVRRGADPDTVPGLRQAVR</sequence>
<reference evidence="2 3" key="1">
    <citation type="submission" date="2019-01" db="EMBL/GenBank/DDBJ databases">
        <title>Nocardioides guangzhouensis sp. nov., an actinobacterium isolated from soil.</title>
        <authorList>
            <person name="Fu Y."/>
            <person name="Cai Y."/>
            <person name="Lin Z."/>
            <person name="Chen P."/>
        </authorList>
    </citation>
    <scope>NUCLEOTIDE SEQUENCE [LARGE SCALE GENOMIC DNA]</scope>
    <source>
        <strain evidence="2 3">NBRC 105384</strain>
    </source>
</reference>
<evidence type="ECO:0000313" key="3">
    <source>
        <dbReference type="Proteomes" id="UP000291189"/>
    </source>
</evidence>
<keyword evidence="3" id="KW-1185">Reference proteome</keyword>
<dbReference type="RefSeq" id="WP_129988957.1">
    <property type="nucleotide sequence ID" value="NZ_SDPU01000034.1"/>
</dbReference>
<evidence type="ECO:0000256" key="1">
    <source>
        <dbReference type="SAM" id="SignalP"/>
    </source>
</evidence>
<protein>
    <submittedName>
        <fullName evidence="2">Uncharacterized protein</fullName>
    </submittedName>
</protein>
<dbReference type="Proteomes" id="UP000291189">
    <property type="component" value="Unassembled WGS sequence"/>
</dbReference>
<feature type="signal peptide" evidence="1">
    <location>
        <begin position="1"/>
        <end position="25"/>
    </location>
</feature>
<comment type="caution">
    <text evidence="2">The sequence shown here is derived from an EMBL/GenBank/DDBJ whole genome shotgun (WGS) entry which is preliminary data.</text>
</comment>
<organism evidence="2 3">
    <name type="scientific">Nocardioides iriomotensis</name>
    <dbReference type="NCBI Taxonomy" id="715784"/>
    <lineage>
        <taxon>Bacteria</taxon>
        <taxon>Bacillati</taxon>
        <taxon>Actinomycetota</taxon>
        <taxon>Actinomycetes</taxon>
        <taxon>Propionibacteriales</taxon>
        <taxon>Nocardioidaceae</taxon>
        <taxon>Nocardioides</taxon>
    </lineage>
</organism>
<keyword evidence="1" id="KW-0732">Signal</keyword>
<accession>A0A4Q5IVC3</accession>
<proteinExistence type="predicted"/>
<dbReference type="OrthoDB" id="9914040at2"/>
<dbReference type="AlphaFoldDB" id="A0A4Q5IVC3"/>
<evidence type="ECO:0000313" key="2">
    <source>
        <dbReference type="EMBL" id="RYU09960.1"/>
    </source>
</evidence>
<feature type="chain" id="PRO_5020639289" evidence="1">
    <location>
        <begin position="26"/>
        <end position="130"/>
    </location>
</feature>
<name>A0A4Q5IVC3_9ACTN</name>
<dbReference type="PROSITE" id="PS51257">
    <property type="entry name" value="PROKAR_LIPOPROTEIN"/>
    <property type="match status" value="1"/>
</dbReference>